<proteinExistence type="predicted"/>
<keyword evidence="9" id="KW-1185">Reference proteome</keyword>
<evidence type="ECO:0000256" key="3">
    <source>
        <dbReference type="ARBA" id="ARBA00022771"/>
    </source>
</evidence>
<gene>
    <name evidence="8" type="ORF">G6F64_003561</name>
</gene>
<feature type="compositionally biased region" description="Low complexity" evidence="6">
    <location>
        <begin position="165"/>
        <end position="181"/>
    </location>
</feature>
<dbReference type="EMBL" id="JAANQT010000353">
    <property type="protein sequence ID" value="KAG1311756.1"/>
    <property type="molecule type" value="Genomic_DNA"/>
</dbReference>
<dbReference type="PROSITE" id="PS50103">
    <property type="entry name" value="ZF_C3H1"/>
    <property type="match status" value="1"/>
</dbReference>
<comment type="caution">
    <text evidence="8">The sequence shown here is derived from an EMBL/GenBank/DDBJ whole genome shotgun (WGS) entry which is preliminary data.</text>
</comment>
<keyword evidence="4 5" id="KW-0862">Zinc</keyword>
<dbReference type="FunFam" id="4.10.1000.10:FF:000018">
    <property type="entry name" value="Zinc finger protein"/>
    <property type="match status" value="1"/>
</dbReference>
<evidence type="ECO:0000313" key="8">
    <source>
        <dbReference type="EMBL" id="KAG1311756.1"/>
    </source>
</evidence>
<evidence type="ECO:0000313" key="9">
    <source>
        <dbReference type="Proteomes" id="UP000716291"/>
    </source>
</evidence>
<evidence type="ECO:0000256" key="2">
    <source>
        <dbReference type="ARBA" id="ARBA00022737"/>
    </source>
</evidence>
<keyword evidence="3 5" id="KW-0863">Zinc-finger</keyword>
<evidence type="ECO:0000259" key="7">
    <source>
        <dbReference type="PROSITE" id="PS50103"/>
    </source>
</evidence>
<accession>A0A9P7BUU1</accession>
<evidence type="ECO:0000256" key="1">
    <source>
        <dbReference type="ARBA" id="ARBA00022723"/>
    </source>
</evidence>
<dbReference type="InterPro" id="IPR036855">
    <property type="entry name" value="Znf_CCCH_sf"/>
</dbReference>
<feature type="zinc finger region" description="C3H1-type" evidence="5">
    <location>
        <begin position="80"/>
        <end position="108"/>
    </location>
</feature>
<dbReference type="SUPFAM" id="SSF90229">
    <property type="entry name" value="CCCH zinc finger"/>
    <property type="match status" value="1"/>
</dbReference>
<feature type="region of interest" description="Disordered" evidence="6">
    <location>
        <begin position="159"/>
        <end position="182"/>
    </location>
</feature>
<dbReference type="Pfam" id="PF00642">
    <property type="entry name" value="zf-CCCH"/>
    <property type="match status" value="1"/>
</dbReference>
<name>A0A9P7BUU1_RHIOR</name>
<dbReference type="InterPro" id="IPR000571">
    <property type="entry name" value="Znf_CCCH"/>
</dbReference>
<protein>
    <recommendedName>
        <fullName evidence="7">C3H1-type domain-containing protein</fullName>
    </recommendedName>
</protein>
<evidence type="ECO:0000256" key="4">
    <source>
        <dbReference type="ARBA" id="ARBA00022833"/>
    </source>
</evidence>
<organism evidence="8 9">
    <name type="scientific">Rhizopus oryzae</name>
    <name type="common">Mucormycosis agent</name>
    <name type="synonym">Rhizopus arrhizus var. delemar</name>
    <dbReference type="NCBI Taxonomy" id="64495"/>
    <lineage>
        <taxon>Eukaryota</taxon>
        <taxon>Fungi</taxon>
        <taxon>Fungi incertae sedis</taxon>
        <taxon>Mucoromycota</taxon>
        <taxon>Mucoromycotina</taxon>
        <taxon>Mucoromycetes</taxon>
        <taxon>Mucorales</taxon>
        <taxon>Mucorineae</taxon>
        <taxon>Rhizopodaceae</taxon>
        <taxon>Rhizopus</taxon>
    </lineage>
</organism>
<dbReference type="AlphaFoldDB" id="A0A9P7BUU1"/>
<keyword evidence="1 5" id="KW-0479">Metal-binding</keyword>
<dbReference type="GO" id="GO:0003729">
    <property type="term" value="F:mRNA binding"/>
    <property type="evidence" value="ECO:0007669"/>
    <property type="project" value="InterPro"/>
</dbReference>
<dbReference type="OrthoDB" id="410307at2759"/>
<evidence type="ECO:0000256" key="6">
    <source>
        <dbReference type="SAM" id="MobiDB-lite"/>
    </source>
</evidence>
<dbReference type="PANTHER" id="PTHR12547:SF18">
    <property type="entry name" value="PROTEIN TIS11"/>
    <property type="match status" value="1"/>
</dbReference>
<dbReference type="GO" id="GO:0008270">
    <property type="term" value="F:zinc ion binding"/>
    <property type="evidence" value="ECO:0007669"/>
    <property type="project" value="UniProtKB-KW"/>
</dbReference>
<sequence length="228" mass="25849">MIYNTIETNQHHYNHSRLPPTPSVPIWSIQNLSQSFLQLQTPMSHQKAPSTNPRISLKYGSKCRYAHGEEEIRIVPRHARYKTQICRAYHSDGSCPYGTRCTFIHDSDSPIDRKEANSSLMTASNTNGSTDNIDFIWNGKLTFKSNSMKQTFPVVSIPRRDSFTSHDGSSSETSFSGDESSLINSPASLTNSFIMKQPNAAIETMKYYRADRTLQALFSTNKNKPLWM</sequence>
<dbReference type="Gene3D" id="4.10.1000.10">
    <property type="entry name" value="Zinc finger, CCCH-type"/>
    <property type="match status" value="2"/>
</dbReference>
<keyword evidence="2" id="KW-0677">Repeat</keyword>
<feature type="domain" description="C3H1-type" evidence="7">
    <location>
        <begin position="80"/>
        <end position="108"/>
    </location>
</feature>
<reference evidence="8" key="1">
    <citation type="journal article" date="2020" name="Microb. Genom.">
        <title>Genetic diversity of clinical and environmental Mucorales isolates obtained from an investigation of mucormycosis cases among solid organ transplant recipients.</title>
        <authorList>
            <person name="Nguyen M.H."/>
            <person name="Kaul D."/>
            <person name="Muto C."/>
            <person name="Cheng S.J."/>
            <person name="Richter R.A."/>
            <person name="Bruno V.M."/>
            <person name="Liu G."/>
            <person name="Beyhan S."/>
            <person name="Sundermann A.J."/>
            <person name="Mounaud S."/>
            <person name="Pasculle A.W."/>
            <person name="Nierman W.C."/>
            <person name="Driscoll E."/>
            <person name="Cumbie R."/>
            <person name="Clancy C.J."/>
            <person name="Dupont C.L."/>
        </authorList>
    </citation>
    <scope>NUCLEOTIDE SEQUENCE</scope>
    <source>
        <strain evidence="8">GL11</strain>
    </source>
</reference>
<dbReference type="PANTHER" id="PTHR12547">
    <property type="entry name" value="CCCH ZINC FINGER/TIS11-RELATED"/>
    <property type="match status" value="1"/>
</dbReference>
<dbReference type="SMART" id="SM00356">
    <property type="entry name" value="ZnF_C3H1"/>
    <property type="match status" value="1"/>
</dbReference>
<dbReference type="InterPro" id="IPR045877">
    <property type="entry name" value="ZFP36-like"/>
</dbReference>
<evidence type="ECO:0000256" key="5">
    <source>
        <dbReference type="PROSITE-ProRule" id="PRU00723"/>
    </source>
</evidence>
<dbReference type="Proteomes" id="UP000716291">
    <property type="component" value="Unassembled WGS sequence"/>
</dbReference>